<dbReference type="AlphaFoldDB" id="A0A9P5HFU6"/>
<proteinExistence type="predicted"/>
<protein>
    <submittedName>
        <fullName evidence="2">Uncharacterized protein</fullName>
    </submittedName>
</protein>
<evidence type="ECO:0000313" key="2">
    <source>
        <dbReference type="EMBL" id="KAF7553692.1"/>
    </source>
</evidence>
<keyword evidence="3" id="KW-1185">Reference proteome</keyword>
<evidence type="ECO:0000313" key="3">
    <source>
        <dbReference type="Proteomes" id="UP000722485"/>
    </source>
</evidence>
<evidence type="ECO:0000256" key="1">
    <source>
        <dbReference type="SAM" id="Coils"/>
    </source>
</evidence>
<sequence>MGRSKDQMIEQMEEEREDLERALDDIEAFGENFECPDGHCDSKVCSKSCFARYCFDWCLTHNHPSVEDRDGSTTVPVQHCDCHIVTSPFAGDVSELWQFEQERQMLEMMARGSP</sequence>
<reference evidence="2" key="1">
    <citation type="submission" date="2020-03" db="EMBL/GenBank/DDBJ databases">
        <title>Draft Genome Sequence of Cylindrodendrum hubeiense.</title>
        <authorList>
            <person name="Buettner E."/>
            <person name="Kellner H."/>
        </authorList>
    </citation>
    <scope>NUCLEOTIDE SEQUENCE</scope>
    <source>
        <strain evidence="2">IHI 201604</strain>
    </source>
</reference>
<keyword evidence="1" id="KW-0175">Coiled coil</keyword>
<gene>
    <name evidence="2" type="ORF">G7Z17_g3434</name>
</gene>
<dbReference type="EMBL" id="JAANBB010000042">
    <property type="protein sequence ID" value="KAF7553692.1"/>
    <property type="molecule type" value="Genomic_DNA"/>
</dbReference>
<name>A0A9P5HFU6_9HYPO</name>
<dbReference type="OrthoDB" id="4747012at2759"/>
<comment type="caution">
    <text evidence="2">The sequence shown here is derived from an EMBL/GenBank/DDBJ whole genome shotgun (WGS) entry which is preliminary data.</text>
</comment>
<organism evidence="2 3">
    <name type="scientific">Cylindrodendrum hubeiense</name>
    <dbReference type="NCBI Taxonomy" id="595255"/>
    <lineage>
        <taxon>Eukaryota</taxon>
        <taxon>Fungi</taxon>
        <taxon>Dikarya</taxon>
        <taxon>Ascomycota</taxon>
        <taxon>Pezizomycotina</taxon>
        <taxon>Sordariomycetes</taxon>
        <taxon>Hypocreomycetidae</taxon>
        <taxon>Hypocreales</taxon>
        <taxon>Nectriaceae</taxon>
        <taxon>Cylindrodendrum</taxon>
    </lineage>
</organism>
<dbReference type="Proteomes" id="UP000722485">
    <property type="component" value="Unassembled WGS sequence"/>
</dbReference>
<feature type="coiled-coil region" evidence="1">
    <location>
        <begin position="2"/>
        <end position="32"/>
    </location>
</feature>
<accession>A0A9P5HFU6</accession>